<dbReference type="OrthoDB" id="917674at2"/>
<dbReference type="EMBL" id="FRAV01000025">
    <property type="protein sequence ID" value="SHL80945.1"/>
    <property type="molecule type" value="Genomic_DNA"/>
</dbReference>
<feature type="region of interest" description="Disordered" evidence="1">
    <location>
        <begin position="1"/>
        <end position="27"/>
    </location>
</feature>
<keyword evidence="3" id="KW-1185">Reference proteome</keyword>
<proteinExistence type="predicted"/>
<name>A0A1M7DN97_9FLAO</name>
<accession>A0A1M7DN97</accession>
<dbReference type="AlphaFoldDB" id="A0A1M7DN97"/>
<organism evidence="2 3">
    <name type="scientific">Chryseobacterium polytrichastri</name>
    <dbReference type="NCBI Taxonomy" id="1302687"/>
    <lineage>
        <taxon>Bacteria</taxon>
        <taxon>Pseudomonadati</taxon>
        <taxon>Bacteroidota</taxon>
        <taxon>Flavobacteriia</taxon>
        <taxon>Flavobacteriales</taxon>
        <taxon>Weeksellaceae</taxon>
        <taxon>Chryseobacterium group</taxon>
        <taxon>Chryseobacterium</taxon>
    </lineage>
</organism>
<evidence type="ECO:0000313" key="2">
    <source>
        <dbReference type="EMBL" id="SHL80945.1"/>
    </source>
</evidence>
<dbReference type="RefSeq" id="WP_073294447.1">
    <property type="nucleotide sequence ID" value="NZ_FRAV01000025.1"/>
</dbReference>
<dbReference type="STRING" id="1302687.SAMN05444267_102550"/>
<gene>
    <name evidence="2" type="ORF">SAMN05444267_102550</name>
</gene>
<reference evidence="3" key="1">
    <citation type="submission" date="2016-11" db="EMBL/GenBank/DDBJ databases">
        <authorList>
            <person name="Varghese N."/>
            <person name="Submissions S."/>
        </authorList>
    </citation>
    <scope>NUCLEOTIDE SEQUENCE [LARGE SCALE GENOMIC DNA]</scope>
    <source>
        <strain evidence="3">DSM 26899</strain>
    </source>
</reference>
<dbReference type="Proteomes" id="UP000184364">
    <property type="component" value="Unassembled WGS sequence"/>
</dbReference>
<evidence type="ECO:0000313" key="3">
    <source>
        <dbReference type="Proteomes" id="UP000184364"/>
    </source>
</evidence>
<evidence type="ECO:0000256" key="1">
    <source>
        <dbReference type="SAM" id="MobiDB-lite"/>
    </source>
</evidence>
<sequence>MNYAAIYPLGNNSTPRRKTAKTTAPTVNSVQPLDEKAKRCRRSPKRQTKVCSPEQAPHGFLRTTFLPRLKVEQSVQAGEEAKNLERNFHISLSRLSEHYGIVPMSIQDFEYPYNIALSLSDIQQKLKDNVAHWDSIRFIQQGTKAFLISEERYSTGSTLYYIPVAPLFLMLKDKSKKKSAHLLLSVCTYLYHIADIPYYRQEDSYLYWQYEMLTDWLELDDETEETHINTNEIKQAEWVGERMEQKLFNRKNLEVFKDHLHQFKSTDDFDKECLQIATKALELYECYPEEKFFRNANAQNWEDEDHDNDNILTIEKYISFYHDHKGWLSDCLFDTVNNEFAEYGEIEEPTISKCFDGKPLINNNLDFENRLFSVLDDLIYLLSNYKFKHHE</sequence>
<protein>
    <recommendedName>
        <fullName evidence="4">PRTRC system protein F</fullName>
    </recommendedName>
</protein>
<evidence type="ECO:0008006" key="4">
    <source>
        <dbReference type="Google" id="ProtNLM"/>
    </source>
</evidence>